<feature type="domain" description="REJ" evidence="8">
    <location>
        <begin position="108"/>
        <end position="509"/>
    </location>
</feature>
<dbReference type="PANTHER" id="PTHR46730:SF1">
    <property type="entry name" value="PLAT DOMAIN-CONTAINING PROTEIN"/>
    <property type="match status" value="1"/>
</dbReference>
<dbReference type="AlphaFoldDB" id="A0A9W9ZKM6"/>
<evidence type="ECO:0000259" key="8">
    <source>
        <dbReference type="PROSITE" id="PS51111"/>
    </source>
</evidence>
<keyword evidence="6" id="KW-0472">Membrane</keyword>
<dbReference type="GO" id="GO:0006816">
    <property type="term" value="P:calcium ion transport"/>
    <property type="evidence" value="ECO:0007669"/>
    <property type="project" value="TreeGrafter"/>
</dbReference>
<comment type="similarity">
    <text evidence="2">Belongs to the polycystin family.</text>
</comment>
<dbReference type="PROSITE" id="PS51111">
    <property type="entry name" value="REJ"/>
    <property type="match status" value="1"/>
</dbReference>
<evidence type="ECO:0000256" key="2">
    <source>
        <dbReference type="ARBA" id="ARBA00007200"/>
    </source>
</evidence>
<name>A0A9W9ZKM6_9CNID</name>
<keyword evidence="10" id="KW-1185">Reference proteome</keyword>
<dbReference type="PANTHER" id="PTHR46730">
    <property type="entry name" value="POLYCYSTIN-1"/>
    <property type="match status" value="1"/>
</dbReference>
<dbReference type="Proteomes" id="UP001163046">
    <property type="component" value="Unassembled WGS sequence"/>
</dbReference>
<reference evidence="9" key="1">
    <citation type="submission" date="2023-01" db="EMBL/GenBank/DDBJ databases">
        <title>Genome assembly of the deep-sea coral Lophelia pertusa.</title>
        <authorList>
            <person name="Herrera S."/>
            <person name="Cordes E."/>
        </authorList>
    </citation>
    <scope>NUCLEOTIDE SEQUENCE</scope>
    <source>
        <strain evidence="9">USNM1676648</strain>
        <tissue evidence="9">Polyp</tissue>
    </source>
</reference>
<dbReference type="OrthoDB" id="10264154at2759"/>
<feature type="compositionally biased region" description="Basic and acidic residues" evidence="7">
    <location>
        <begin position="641"/>
        <end position="655"/>
    </location>
</feature>
<feature type="region of interest" description="Disordered" evidence="7">
    <location>
        <begin position="342"/>
        <end position="361"/>
    </location>
</feature>
<dbReference type="InterPro" id="IPR014010">
    <property type="entry name" value="REJ_dom"/>
</dbReference>
<dbReference type="GO" id="GO:0005261">
    <property type="term" value="F:monoatomic cation channel activity"/>
    <property type="evidence" value="ECO:0007669"/>
    <property type="project" value="TreeGrafter"/>
</dbReference>
<evidence type="ECO:0000256" key="1">
    <source>
        <dbReference type="ARBA" id="ARBA00004370"/>
    </source>
</evidence>
<dbReference type="Pfam" id="PF02010">
    <property type="entry name" value="REJ"/>
    <property type="match status" value="1"/>
</dbReference>
<comment type="caution">
    <text evidence="9">The sequence shown here is derived from an EMBL/GenBank/DDBJ whole genome shotgun (WGS) entry which is preliminary data.</text>
</comment>
<gene>
    <name evidence="9" type="primary">PKD1L2_12</name>
    <name evidence="9" type="ORF">OS493_028113</name>
</gene>
<evidence type="ECO:0000256" key="4">
    <source>
        <dbReference type="ARBA" id="ARBA00022737"/>
    </source>
</evidence>
<feature type="region of interest" description="Disordered" evidence="7">
    <location>
        <begin position="623"/>
        <end position="655"/>
    </location>
</feature>
<evidence type="ECO:0000313" key="9">
    <source>
        <dbReference type="EMBL" id="KAJ7383437.1"/>
    </source>
</evidence>
<dbReference type="EMBL" id="MU825899">
    <property type="protein sequence ID" value="KAJ7383437.1"/>
    <property type="molecule type" value="Genomic_DNA"/>
</dbReference>
<keyword evidence="3" id="KW-0812">Transmembrane</keyword>
<keyword evidence="4" id="KW-0677">Repeat</keyword>
<evidence type="ECO:0000256" key="6">
    <source>
        <dbReference type="ARBA" id="ARBA00023136"/>
    </source>
</evidence>
<evidence type="ECO:0000313" key="10">
    <source>
        <dbReference type="Proteomes" id="UP001163046"/>
    </source>
</evidence>
<feature type="compositionally biased region" description="Pro residues" evidence="7">
    <location>
        <begin position="347"/>
        <end position="361"/>
    </location>
</feature>
<dbReference type="GO" id="GO:0005886">
    <property type="term" value="C:plasma membrane"/>
    <property type="evidence" value="ECO:0007669"/>
    <property type="project" value="TreeGrafter"/>
</dbReference>
<comment type="subcellular location">
    <subcellularLocation>
        <location evidence="1">Membrane</location>
    </subcellularLocation>
</comment>
<dbReference type="InterPro" id="IPR002859">
    <property type="entry name" value="PKD/REJ-like"/>
</dbReference>
<accession>A0A9W9ZKM6</accession>
<evidence type="ECO:0000256" key="3">
    <source>
        <dbReference type="ARBA" id="ARBA00022692"/>
    </source>
</evidence>
<sequence>MSASVEFIVQEKIYGVALTSSGFTWLRSTTRFEFTAPKFEYGGCFIATLNDSLNSNVSQCSTNSTSNYAFSFNHTYLFEGNYSVCLTVFNKVSEEKRCLVVEVSKPVCRIENVSIWDSDVEAIVSDNLQSLKYKKSQQFQLQGHYINKCLLPTSKDVSMMWMVKKLTSSQSNEHRTEIVRESTGYLITVNARSLQYGEYYFVFMVEFTSPDVRTLYGRVEGEATIQVEMIRSPLVGSIAGEKERYIYWDETLTIDASFHDPDLPPGKDQTGMRFTWYCMTLSDTQAQHFVHCYDDELSHDNFITILTNPIFSTSLNRYVANKTYIFTVRVEKDDRPSLTDNVTVGILPPPPPPPPTPPPPPEMKISCPDRNCSVKLPLSTDLKLEAHCVDECATSTILFYWTLFKRNGIHWSAVDIPSHLNMETTNSYFTIKSFIFLNILGPGGEGLVQLKVRREGGMPGYLNQTIKVNEPPVPGNCTCSPTIGEGYKTDFQVTCSGWVDPDKPLSYSFSYGDGDDATPVLTSKENPSSSRNFKIYKLPEKGISSMQIKITVSVEDSLGLRSKVVVYVEARVKKGERVKVDLSDLGSSLDSGSASINNEEEAREMTQNVGNILAQLALSSKVTPPQKTVGTGHKPTSETATKQEHGGEGEDDKIHVSEEVTPTPTRATLSPEQIQHASIIEKSISMLTSITAVIASSDKTTISELLVITDTLETATANKDVLTLNARDESANLLNQMVEAIFKRTDTPMSFLERVAATILKSAANILNSLSNGPSISSDGSVLSCDDKIKERSRNASRTILNAINKICTAILRAKTPGDADTVINTTTIAVTLQKSFVNLMTALEIEQDLGMFKLPKDELFPDKNLTGNDAMNFQVR</sequence>
<evidence type="ECO:0000256" key="5">
    <source>
        <dbReference type="ARBA" id="ARBA00022989"/>
    </source>
</evidence>
<proteinExistence type="inferred from homology"/>
<protein>
    <submittedName>
        <fullName evidence="9">Detection of mechanical stimulus</fullName>
    </submittedName>
</protein>
<organism evidence="9 10">
    <name type="scientific">Desmophyllum pertusum</name>
    <dbReference type="NCBI Taxonomy" id="174260"/>
    <lineage>
        <taxon>Eukaryota</taxon>
        <taxon>Metazoa</taxon>
        <taxon>Cnidaria</taxon>
        <taxon>Anthozoa</taxon>
        <taxon>Hexacorallia</taxon>
        <taxon>Scleractinia</taxon>
        <taxon>Caryophylliina</taxon>
        <taxon>Caryophylliidae</taxon>
        <taxon>Desmophyllum</taxon>
    </lineage>
</organism>
<evidence type="ECO:0000256" key="7">
    <source>
        <dbReference type="SAM" id="MobiDB-lite"/>
    </source>
</evidence>
<keyword evidence="5" id="KW-1133">Transmembrane helix</keyword>